<dbReference type="PANTHER" id="PTHR35518">
    <property type="entry name" value="MAINTENANCE OF TELOMOERE CAPPING"/>
    <property type="match status" value="1"/>
</dbReference>
<reference evidence="6 7" key="1">
    <citation type="submission" date="2017-01" db="EMBL/GenBank/DDBJ databases">
        <title>Comparative genomic analysis of Brazilian Leptospira santarosai.</title>
        <authorList>
            <person name="Moreno L.Z."/>
            <person name="Miraglia F."/>
            <person name="Kremer F.S."/>
            <person name="Eslabao M.R."/>
            <person name="Lilenbaum W."/>
            <person name="Dellagostin O.A."/>
            <person name="Moreno A.M."/>
        </authorList>
    </citation>
    <scope>NUCLEOTIDE SEQUENCE [LARGE SCALE GENOMIC DNA]</scope>
    <source>
        <strain evidence="6 7">M52/8-19</strain>
    </source>
</reference>
<dbReference type="AlphaFoldDB" id="A0AB73M5M3"/>
<comment type="subcellular location">
    <subcellularLocation>
        <location evidence="1">Membrane</location>
    </subcellularLocation>
</comment>
<accession>A0AB73M5M3</accession>
<protein>
    <submittedName>
        <fullName evidence="6">Phospholipase</fullName>
    </submittedName>
</protein>
<dbReference type="RefSeq" id="WP_046943533.1">
    <property type="nucleotide sequence ID" value="NZ_CP028370.1"/>
</dbReference>
<dbReference type="SUPFAM" id="SSF51695">
    <property type="entry name" value="PLC-like phosphodiesterases"/>
    <property type="match status" value="1"/>
</dbReference>
<evidence type="ECO:0000313" key="6">
    <source>
        <dbReference type="EMBL" id="ONF94024.1"/>
    </source>
</evidence>
<feature type="domain" description="C-type lectin" evidence="5">
    <location>
        <begin position="319"/>
        <end position="357"/>
    </location>
</feature>
<evidence type="ECO:0000259" key="5">
    <source>
        <dbReference type="PROSITE" id="PS50041"/>
    </source>
</evidence>
<organism evidence="6 7">
    <name type="scientific">Leptospira santarosai</name>
    <dbReference type="NCBI Taxonomy" id="28183"/>
    <lineage>
        <taxon>Bacteria</taxon>
        <taxon>Pseudomonadati</taxon>
        <taxon>Spirochaetota</taxon>
        <taxon>Spirochaetia</taxon>
        <taxon>Leptospirales</taxon>
        <taxon>Leptospiraceae</taxon>
        <taxon>Leptospira</taxon>
    </lineage>
</organism>
<keyword evidence="2" id="KW-0812">Transmembrane</keyword>
<dbReference type="InterPro" id="IPR016187">
    <property type="entry name" value="CTDL_fold"/>
</dbReference>
<dbReference type="Pfam" id="PF26178">
    <property type="entry name" value="PI-PLC_cat"/>
    <property type="match status" value="1"/>
</dbReference>
<evidence type="ECO:0000313" key="7">
    <source>
        <dbReference type="Proteomes" id="UP000189337"/>
    </source>
</evidence>
<dbReference type="PROSITE" id="PS50041">
    <property type="entry name" value="C_TYPE_LECTIN_2"/>
    <property type="match status" value="1"/>
</dbReference>
<keyword evidence="4" id="KW-0472">Membrane</keyword>
<dbReference type="PANTHER" id="PTHR35518:SF2">
    <property type="entry name" value="MAINTENANCE OF TELOMERE CAPPING PROTEIN 6"/>
    <property type="match status" value="1"/>
</dbReference>
<evidence type="ECO:0000256" key="4">
    <source>
        <dbReference type="ARBA" id="ARBA00023136"/>
    </source>
</evidence>
<dbReference type="Gene3D" id="3.20.20.190">
    <property type="entry name" value="Phosphatidylinositol (PI) phosphodiesterase"/>
    <property type="match status" value="1"/>
</dbReference>
<dbReference type="InterPro" id="IPR017946">
    <property type="entry name" value="PLC-like_Pdiesterase_TIM-brl"/>
</dbReference>
<dbReference type="InterPro" id="IPR051008">
    <property type="entry name" value="Telomere_Capping_Maintenance"/>
</dbReference>
<dbReference type="GO" id="GO:0008081">
    <property type="term" value="F:phosphoric diester hydrolase activity"/>
    <property type="evidence" value="ECO:0007669"/>
    <property type="project" value="InterPro"/>
</dbReference>
<proteinExistence type="predicted"/>
<dbReference type="InterPro" id="IPR001304">
    <property type="entry name" value="C-type_lectin-like"/>
</dbReference>
<sequence length="441" mass="50527">MKKKILMIFIGSLFWGTVGNIHAHRAQVVQNPIDVFEKSHENKVLSLQRRTQVDMNLPITRAFFYGTRNSYNSSAYTQVGSFSTNQKYTIGDQLRLGARYLELEVHWATGKKGSKELLLCGGESNYAGCKTSDRTLRQGMEEIRDWISKPNNKEEVLLVYIKDHLDGHYSETIKILKDVLGSWLYRYSGTCSTPPSAEEMPKLKDMVNANQRIFLMSDSCQVGQGEWNKYFKEHFFGGTKEVPSMQLSPEVFRNHKPSCVFPRTLYQSAMVRVADNSNVPIRPQSTFTNSDIQSMLACEVNVFGIDQFDVNFAKQPVWSWGKDEPRNAEDREHCGRIGSDGRWSTCHCDIWHQFACKERKTGNWVVTERKGRWSDGLSTCLHYSDLGRYVYAAPETPYENKKLQEVVKLKSNNAPVWINLIKKEENVWGPDGRVDVLLPPP</sequence>
<dbReference type="Proteomes" id="UP000189337">
    <property type="component" value="Unassembled WGS sequence"/>
</dbReference>
<dbReference type="GO" id="GO:0016020">
    <property type="term" value="C:membrane"/>
    <property type="evidence" value="ECO:0007669"/>
    <property type="project" value="UniProtKB-SubCell"/>
</dbReference>
<keyword evidence="3" id="KW-1133">Transmembrane helix</keyword>
<evidence type="ECO:0000256" key="2">
    <source>
        <dbReference type="ARBA" id="ARBA00022692"/>
    </source>
</evidence>
<dbReference type="SUPFAM" id="SSF56436">
    <property type="entry name" value="C-type lectin-like"/>
    <property type="match status" value="1"/>
</dbReference>
<comment type="caution">
    <text evidence="6">The sequence shown here is derived from an EMBL/GenBank/DDBJ whole genome shotgun (WGS) entry which is preliminary data.</text>
</comment>
<name>A0AB73M5M3_9LEPT</name>
<dbReference type="GO" id="GO:0006629">
    <property type="term" value="P:lipid metabolic process"/>
    <property type="evidence" value="ECO:0007669"/>
    <property type="project" value="InterPro"/>
</dbReference>
<gene>
    <name evidence="6" type="ORF">BWD14_05195</name>
</gene>
<evidence type="ECO:0000256" key="1">
    <source>
        <dbReference type="ARBA" id="ARBA00004370"/>
    </source>
</evidence>
<dbReference type="EMBL" id="MTSU01000003">
    <property type="protein sequence ID" value="ONF94024.1"/>
    <property type="molecule type" value="Genomic_DNA"/>
</dbReference>
<evidence type="ECO:0000256" key="3">
    <source>
        <dbReference type="ARBA" id="ARBA00022989"/>
    </source>
</evidence>
<dbReference type="PROSITE" id="PS50007">
    <property type="entry name" value="PIPLC_X_DOMAIN"/>
    <property type="match status" value="1"/>
</dbReference>